<organism evidence="4 5">
    <name type="scientific">Nocardioides fonticola</name>
    <dbReference type="NCBI Taxonomy" id="450363"/>
    <lineage>
        <taxon>Bacteria</taxon>
        <taxon>Bacillati</taxon>
        <taxon>Actinomycetota</taxon>
        <taxon>Actinomycetes</taxon>
        <taxon>Propionibacteriales</taxon>
        <taxon>Nocardioidaceae</taxon>
        <taxon>Nocardioides</taxon>
    </lineage>
</organism>
<dbReference type="InterPro" id="IPR025241">
    <property type="entry name" value="DUF4190"/>
</dbReference>
<evidence type="ECO:0000256" key="2">
    <source>
        <dbReference type="SAM" id="Phobius"/>
    </source>
</evidence>
<dbReference type="Proteomes" id="UP001501495">
    <property type="component" value="Unassembled WGS sequence"/>
</dbReference>
<keyword evidence="2" id="KW-1133">Transmembrane helix</keyword>
<proteinExistence type="predicted"/>
<evidence type="ECO:0000313" key="4">
    <source>
        <dbReference type="EMBL" id="GAA4108079.1"/>
    </source>
</evidence>
<dbReference type="RefSeq" id="WP_344731262.1">
    <property type="nucleotide sequence ID" value="NZ_BAAAZH010000001.1"/>
</dbReference>
<keyword evidence="5" id="KW-1185">Reference proteome</keyword>
<name>A0ABP7X981_9ACTN</name>
<keyword evidence="2" id="KW-0472">Membrane</keyword>
<feature type="compositionally biased region" description="Pro residues" evidence="1">
    <location>
        <begin position="23"/>
        <end position="33"/>
    </location>
</feature>
<accession>A0ABP7X981</accession>
<dbReference type="EMBL" id="BAAAZH010000001">
    <property type="protein sequence ID" value="GAA4108079.1"/>
    <property type="molecule type" value="Genomic_DNA"/>
</dbReference>
<evidence type="ECO:0000313" key="5">
    <source>
        <dbReference type="Proteomes" id="UP001501495"/>
    </source>
</evidence>
<feature type="transmembrane region" description="Helical" evidence="2">
    <location>
        <begin position="100"/>
        <end position="124"/>
    </location>
</feature>
<evidence type="ECO:0000259" key="3">
    <source>
        <dbReference type="Pfam" id="PF13828"/>
    </source>
</evidence>
<comment type="caution">
    <text evidence="4">The sequence shown here is derived from an EMBL/GenBank/DDBJ whole genome shotgun (WGS) entry which is preliminary data.</text>
</comment>
<feature type="compositionally biased region" description="Low complexity" evidence="1">
    <location>
        <begin position="13"/>
        <end position="22"/>
    </location>
</feature>
<gene>
    <name evidence="4" type="ORF">GCM10022215_01470</name>
</gene>
<feature type="compositionally biased region" description="Pro residues" evidence="1">
    <location>
        <begin position="1"/>
        <end position="11"/>
    </location>
</feature>
<feature type="domain" description="DUF4190" evidence="3">
    <location>
        <begin position="54"/>
        <end position="114"/>
    </location>
</feature>
<reference evidence="5" key="1">
    <citation type="journal article" date="2019" name="Int. J. Syst. Evol. Microbiol.">
        <title>The Global Catalogue of Microorganisms (GCM) 10K type strain sequencing project: providing services to taxonomists for standard genome sequencing and annotation.</title>
        <authorList>
            <consortium name="The Broad Institute Genomics Platform"/>
            <consortium name="The Broad Institute Genome Sequencing Center for Infectious Disease"/>
            <person name="Wu L."/>
            <person name="Ma J."/>
        </authorList>
    </citation>
    <scope>NUCLEOTIDE SEQUENCE [LARGE SCALE GENOMIC DNA]</scope>
    <source>
        <strain evidence="5">JCM 16703</strain>
    </source>
</reference>
<feature type="region of interest" description="Disordered" evidence="1">
    <location>
        <begin position="1"/>
        <end position="42"/>
    </location>
</feature>
<evidence type="ECO:0000256" key="1">
    <source>
        <dbReference type="SAM" id="MobiDB-lite"/>
    </source>
</evidence>
<sequence length="133" mass="13066">MSYNEPPPTGAEPPNYGAQPPGYGAPPPPPPGYGGPGYGGPGYGGAPQGTNKKAIWALVLGILGLLCCGFITGIPALILGNSAKKEIDAGNGSGRGLAQAGFILGIISIVLTVLSIILIAAGVINVDGSVQTS</sequence>
<dbReference type="Pfam" id="PF13828">
    <property type="entry name" value="DUF4190"/>
    <property type="match status" value="1"/>
</dbReference>
<keyword evidence="2" id="KW-0812">Transmembrane</keyword>
<feature type="transmembrane region" description="Helical" evidence="2">
    <location>
        <begin position="54"/>
        <end position="79"/>
    </location>
</feature>
<protein>
    <recommendedName>
        <fullName evidence="3">DUF4190 domain-containing protein</fullName>
    </recommendedName>
</protein>